<keyword evidence="6" id="KW-1185">Reference proteome</keyword>
<accession>A0A9P7FTJ2</accession>
<dbReference type="AlphaFoldDB" id="A0A9P7FTJ2"/>
<dbReference type="PANTHER" id="PTHR43900">
    <property type="entry name" value="GLUTATHIONE S-TRANSFERASE RHO"/>
    <property type="match status" value="1"/>
</dbReference>
<evidence type="ECO:0000259" key="4">
    <source>
        <dbReference type="PROSITE" id="PS50404"/>
    </source>
</evidence>
<feature type="domain" description="GST N-terminal" evidence="4">
    <location>
        <begin position="14"/>
        <end position="94"/>
    </location>
</feature>
<feature type="compositionally biased region" description="Pro residues" evidence="3">
    <location>
        <begin position="16"/>
        <end position="25"/>
    </location>
</feature>
<comment type="caution">
    <text evidence="5">The sequence shown here is derived from an EMBL/GenBank/DDBJ whole genome shotgun (WGS) entry which is preliminary data.</text>
</comment>
<evidence type="ECO:0000256" key="3">
    <source>
        <dbReference type="SAM" id="MobiDB-lite"/>
    </source>
</evidence>
<evidence type="ECO:0000313" key="6">
    <source>
        <dbReference type="Proteomes" id="UP000717328"/>
    </source>
</evidence>
<reference evidence="5" key="1">
    <citation type="submission" date="2021-02" db="EMBL/GenBank/DDBJ databases">
        <authorList>
            <person name="Nieuwenhuis M."/>
            <person name="Van De Peppel L.J.J."/>
        </authorList>
    </citation>
    <scope>NUCLEOTIDE SEQUENCE</scope>
    <source>
        <strain evidence="5">D49</strain>
    </source>
</reference>
<dbReference type="Gene3D" id="3.40.30.10">
    <property type="entry name" value="Glutaredoxin"/>
    <property type="match status" value="1"/>
</dbReference>
<dbReference type="GO" id="GO:0006749">
    <property type="term" value="P:glutathione metabolic process"/>
    <property type="evidence" value="ECO:0007669"/>
    <property type="project" value="TreeGrafter"/>
</dbReference>
<evidence type="ECO:0000313" key="5">
    <source>
        <dbReference type="EMBL" id="KAG5636801.1"/>
    </source>
</evidence>
<name>A0A9P7FTJ2_9AGAR</name>
<reference evidence="5" key="2">
    <citation type="submission" date="2021-10" db="EMBL/GenBank/DDBJ databases">
        <title>Phylogenomics reveals ancestral predisposition of the termite-cultivated fungus Termitomyces towards a domesticated lifestyle.</title>
        <authorList>
            <person name="Auxier B."/>
            <person name="Grum-Grzhimaylo A."/>
            <person name="Cardenas M.E."/>
            <person name="Lodge J.D."/>
            <person name="Laessoe T."/>
            <person name="Pedersen O."/>
            <person name="Smith M.E."/>
            <person name="Kuyper T.W."/>
            <person name="Franco-Molano E.A."/>
            <person name="Baroni T.J."/>
            <person name="Aanen D.K."/>
        </authorList>
    </citation>
    <scope>NUCLEOTIDE SEQUENCE</scope>
    <source>
        <strain evidence="5">D49</strain>
    </source>
</reference>
<protein>
    <recommendedName>
        <fullName evidence="1">glutathione transferase</fullName>
        <ecNumber evidence="1">2.5.1.18</ecNumber>
    </recommendedName>
</protein>
<dbReference type="PROSITE" id="PS50404">
    <property type="entry name" value="GST_NTER"/>
    <property type="match status" value="1"/>
</dbReference>
<dbReference type="GO" id="GO:0005737">
    <property type="term" value="C:cytoplasm"/>
    <property type="evidence" value="ECO:0007669"/>
    <property type="project" value="TreeGrafter"/>
</dbReference>
<dbReference type="GO" id="GO:0004364">
    <property type="term" value="F:glutathione transferase activity"/>
    <property type="evidence" value="ECO:0007669"/>
    <property type="project" value="UniProtKB-EC"/>
</dbReference>
<dbReference type="OrthoDB" id="249703at2759"/>
<evidence type="ECO:0000256" key="1">
    <source>
        <dbReference type="ARBA" id="ARBA00012452"/>
    </source>
</evidence>
<proteinExistence type="predicted"/>
<dbReference type="InterPro" id="IPR004045">
    <property type="entry name" value="Glutathione_S-Trfase_N"/>
</dbReference>
<evidence type="ECO:0000256" key="2">
    <source>
        <dbReference type="ARBA" id="ARBA00022679"/>
    </source>
</evidence>
<dbReference type="PANTHER" id="PTHR43900:SF3">
    <property type="entry name" value="GLUTATHIONE S-TRANSFERASE RHO"/>
    <property type="match status" value="1"/>
</dbReference>
<gene>
    <name evidence="5" type="ORF">H0H81_006823</name>
</gene>
<feature type="region of interest" description="Disordered" evidence="3">
    <location>
        <begin position="1"/>
        <end position="27"/>
    </location>
</feature>
<dbReference type="Proteomes" id="UP000717328">
    <property type="component" value="Unassembled WGS sequence"/>
</dbReference>
<organism evidence="5 6">
    <name type="scientific">Sphagnurus paluster</name>
    <dbReference type="NCBI Taxonomy" id="117069"/>
    <lineage>
        <taxon>Eukaryota</taxon>
        <taxon>Fungi</taxon>
        <taxon>Dikarya</taxon>
        <taxon>Basidiomycota</taxon>
        <taxon>Agaricomycotina</taxon>
        <taxon>Agaricomycetes</taxon>
        <taxon>Agaricomycetidae</taxon>
        <taxon>Agaricales</taxon>
        <taxon>Tricholomatineae</taxon>
        <taxon>Lyophyllaceae</taxon>
        <taxon>Sphagnurus</taxon>
    </lineage>
</organism>
<dbReference type="InterPro" id="IPR036249">
    <property type="entry name" value="Thioredoxin-like_sf"/>
</dbReference>
<dbReference type="SUPFAM" id="SSF52833">
    <property type="entry name" value="Thioredoxin-like"/>
    <property type="match status" value="1"/>
</dbReference>
<dbReference type="GO" id="GO:0043295">
    <property type="term" value="F:glutathione binding"/>
    <property type="evidence" value="ECO:0007669"/>
    <property type="project" value="TreeGrafter"/>
</dbReference>
<sequence length="180" mass="20448">MTGIEPLPHRDMQPRSPIPPLPAPPRPRRLATVLHEDNVPFELFVIKSLTDKHKTPAFVTNQLSGQIPYIDDGFILYQSSVIRRYIEAKYPTGARSSSALIKQGLCIEGPNFYPNASKARSENIFTPSAVLFRACPSCSVLYKTRWARIFKQPTQFYDFIKQLDPIMSLVIQTDEPFILP</sequence>
<dbReference type="EMBL" id="JABCKI010005892">
    <property type="protein sequence ID" value="KAG5636801.1"/>
    <property type="molecule type" value="Genomic_DNA"/>
</dbReference>
<dbReference type="Pfam" id="PF02798">
    <property type="entry name" value="GST_N"/>
    <property type="match status" value="1"/>
</dbReference>
<keyword evidence="2" id="KW-0808">Transferase</keyword>
<dbReference type="EC" id="2.5.1.18" evidence="1"/>